<dbReference type="HOGENOM" id="CLU_2955932_0_0_6"/>
<dbReference type="Proteomes" id="UP000000393">
    <property type="component" value="Chromosome"/>
</dbReference>
<name>D8K9Q9_NITWC</name>
<evidence type="ECO:0000313" key="1">
    <source>
        <dbReference type="EMBL" id="ADJ27348.1"/>
    </source>
</evidence>
<gene>
    <name evidence="1" type="ordered locus">Nwat_0378</name>
</gene>
<protein>
    <submittedName>
        <fullName evidence="1">Uncharacterized protein</fullName>
    </submittedName>
</protein>
<proteinExistence type="predicted"/>
<dbReference type="KEGG" id="nwa:Nwat_0378"/>
<accession>D8K9Q9</accession>
<sequence length="59" mass="7054">MVSDGISYCGPYCWYTWFWRKRGRGGADRQVFVFLIFNSFFNLPCCRAETPDVIIRYFP</sequence>
<organism evidence="1 2">
    <name type="scientific">Nitrosococcus watsoni (strain C-113)</name>
    <dbReference type="NCBI Taxonomy" id="105559"/>
    <lineage>
        <taxon>Bacteria</taxon>
        <taxon>Pseudomonadati</taxon>
        <taxon>Pseudomonadota</taxon>
        <taxon>Gammaproteobacteria</taxon>
        <taxon>Chromatiales</taxon>
        <taxon>Chromatiaceae</taxon>
        <taxon>Nitrosococcus</taxon>
    </lineage>
</organism>
<evidence type="ECO:0000313" key="2">
    <source>
        <dbReference type="Proteomes" id="UP000000393"/>
    </source>
</evidence>
<keyword evidence="2" id="KW-1185">Reference proteome</keyword>
<reference evidence="1 2" key="1">
    <citation type="submission" date="2010-06" db="EMBL/GenBank/DDBJ databases">
        <title>Complete sequence of chromosome of Nitrosococcus watsoni C-113.</title>
        <authorList>
            <consortium name="US DOE Joint Genome Institute"/>
            <person name="Lucas S."/>
            <person name="Copeland A."/>
            <person name="Lapidus A."/>
            <person name="Cheng J.-F."/>
            <person name="Bruce D."/>
            <person name="Goodwin L."/>
            <person name="Pitluck S."/>
            <person name="Malfatti S.A."/>
            <person name="Chain P.S.G."/>
            <person name="Land M."/>
            <person name="Hauser L."/>
            <person name="Kyrpides N."/>
            <person name="Ivanova N."/>
            <person name="Cambell M.A."/>
            <person name="Heidelberg J.F."/>
            <person name="Klotz M.G."/>
            <person name="Woyke T."/>
        </authorList>
    </citation>
    <scope>NUCLEOTIDE SEQUENCE [LARGE SCALE GENOMIC DNA]</scope>
    <source>
        <strain evidence="1 2">C-113</strain>
    </source>
</reference>
<dbReference type="EMBL" id="CP002086">
    <property type="protein sequence ID" value="ADJ27348.1"/>
    <property type="molecule type" value="Genomic_DNA"/>
</dbReference>
<dbReference type="AlphaFoldDB" id="D8K9Q9"/>